<dbReference type="EMBL" id="VJMI01016280">
    <property type="protein sequence ID" value="KAF0720500.1"/>
    <property type="molecule type" value="Genomic_DNA"/>
</dbReference>
<protein>
    <recommendedName>
        <fullName evidence="2">Tc1-like transposase DDE domain-containing protein</fullName>
    </recommendedName>
</protein>
<dbReference type="PANTHER" id="PTHR33939:SF1">
    <property type="entry name" value="DUF4371 DOMAIN-CONTAINING PROTEIN"/>
    <property type="match status" value="1"/>
</dbReference>
<gene>
    <name evidence="3" type="ORF">AaE_010305</name>
</gene>
<evidence type="ECO:0000256" key="1">
    <source>
        <dbReference type="SAM" id="MobiDB-lite"/>
    </source>
</evidence>
<feature type="compositionally biased region" description="Low complexity" evidence="1">
    <location>
        <begin position="165"/>
        <end position="182"/>
    </location>
</feature>
<evidence type="ECO:0000259" key="2">
    <source>
        <dbReference type="Pfam" id="PF13358"/>
    </source>
</evidence>
<dbReference type="VEuPathDB" id="FungiDB:H257_11063"/>
<dbReference type="Pfam" id="PF13358">
    <property type="entry name" value="DDE_3"/>
    <property type="match status" value="1"/>
</dbReference>
<feature type="domain" description="Tc1-like transposase DDE" evidence="2">
    <location>
        <begin position="48"/>
        <end position="96"/>
    </location>
</feature>
<proteinExistence type="predicted"/>
<reference evidence="3 4" key="1">
    <citation type="submission" date="2019-06" db="EMBL/GenBank/DDBJ databases">
        <title>Genomics analysis of Aphanomyces spp. identifies a new class of oomycete effector associated with host adaptation.</title>
        <authorList>
            <person name="Gaulin E."/>
        </authorList>
    </citation>
    <scope>NUCLEOTIDE SEQUENCE [LARGE SCALE GENOMIC DNA]</scope>
    <source>
        <strain evidence="3 4">E</strain>
    </source>
</reference>
<name>A0A6A5A9C1_APHAT</name>
<comment type="caution">
    <text evidence="3">The sequence shown here is derived from an EMBL/GenBank/DDBJ whole genome shotgun (WGS) entry which is preliminary data.</text>
</comment>
<dbReference type="AlphaFoldDB" id="A0A6A5A9C1"/>
<organism evidence="3 4">
    <name type="scientific">Aphanomyces astaci</name>
    <name type="common">Crayfish plague agent</name>
    <dbReference type="NCBI Taxonomy" id="112090"/>
    <lineage>
        <taxon>Eukaryota</taxon>
        <taxon>Sar</taxon>
        <taxon>Stramenopiles</taxon>
        <taxon>Oomycota</taxon>
        <taxon>Saprolegniomycetes</taxon>
        <taxon>Saprolegniales</taxon>
        <taxon>Verrucalvaceae</taxon>
        <taxon>Aphanomyces</taxon>
    </lineage>
</organism>
<dbReference type="GO" id="GO:0003676">
    <property type="term" value="F:nucleic acid binding"/>
    <property type="evidence" value="ECO:0007669"/>
    <property type="project" value="InterPro"/>
</dbReference>
<dbReference type="InterPro" id="IPR036397">
    <property type="entry name" value="RNaseH_sf"/>
</dbReference>
<dbReference type="PANTHER" id="PTHR33939">
    <property type="entry name" value="PROTEIN CBG22215"/>
    <property type="match status" value="1"/>
</dbReference>
<evidence type="ECO:0000313" key="3">
    <source>
        <dbReference type="EMBL" id="KAF0720500.1"/>
    </source>
</evidence>
<feature type="compositionally biased region" description="Basic and acidic residues" evidence="1">
    <location>
        <begin position="141"/>
        <end position="157"/>
    </location>
</feature>
<dbReference type="Proteomes" id="UP000469452">
    <property type="component" value="Unassembled WGS sequence"/>
</dbReference>
<dbReference type="InterPro" id="IPR038717">
    <property type="entry name" value="Tc1-like_DDE_dom"/>
</dbReference>
<evidence type="ECO:0000313" key="4">
    <source>
        <dbReference type="Proteomes" id="UP000469452"/>
    </source>
</evidence>
<accession>A0A6A5A9C1</accession>
<dbReference type="Gene3D" id="3.30.420.10">
    <property type="entry name" value="Ribonuclease H-like superfamily/Ribonuclease H"/>
    <property type="match status" value="1"/>
</dbReference>
<feature type="region of interest" description="Disordered" evidence="1">
    <location>
        <begin position="141"/>
        <end position="182"/>
    </location>
</feature>
<sequence length="182" mass="19983">MDNTKYHKGLPLDTPKYGNKKSVLQDACTAYGISFTNETKAALWKKLSVHVSKIDIEVVSLARAAGHEVVYTPPYHSDLQPIEIVWAIVKCQVGRQYTQDTTFKDVRVRLMKAFEDLTPSSIKGCIHKADRQLNKLAAYIKEQHEGDASDSDSDRSDGTNGGSSEGSDSSSSNDLSSSETVL</sequence>